<gene>
    <name evidence="2" type="primary">cutA</name>
    <name evidence="2" type="ORF">ACFYWW_04110</name>
</gene>
<dbReference type="RefSeq" id="WP_387894273.1">
    <property type="nucleotide sequence ID" value="NZ_JBIAPK010000001.1"/>
</dbReference>
<comment type="similarity">
    <text evidence="1">Belongs to the CutA family.</text>
</comment>
<dbReference type="Gene3D" id="3.30.70.120">
    <property type="match status" value="1"/>
</dbReference>
<evidence type="ECO:0000313" key="3">
    <source>
        <dbReference type="Proteomes" id="UP001601976"/>
    </source>
</evidence>
<accession>A0ABW6R8S9</accession>
<keyword evidence="3" id="KW-1185">Reference proteome</keyword>
<dbReference type="EMBL" id="JBIAPK010000001">
    <property type="protein sequence ID" value="MFF3337910.1"/>
    <property type="molecule type" value="Genomic_DNA"/>
</dbReference>
<evidence type="ECO:0000313" key="2">
    <source>
        <dbReference type="EMBL" id="MFF3337910.1"/>
    </source>
</evidence>
<reference evidence="2 3" key="1">
    <citation type="submission" date="2024-10" db="EMBL/GenBank/DDBJ databases">
        <title>The Natural Products Discovery Center: Release of the First 8490 Sequenced Strains for Exploring Actinobacteria Biosynthetic Diversity.</title>
        <authorList>
            <person name="Kalkreuter E."/>
            <person name="Kautsar S.A."/>
            <person name="Yang D."/>
            <person name="Bader C.D."/>
            <person name="Teijaro C.N."/>
            <person name="Fluegel L."/>
            <person name="Davis C.M."/>
            <person name="Simpson J.R."/>
            <person name="Lauterbach L."/>
            <person name="Steele A.D."/>
            <person name="Gui C."/>
            <person name="Meng S."/>
            <person name="Li G."/>
            <person name="Viehrig K."/>
            <person name="Ye F."/>
            <person name="Su P."/>
            <person name="Kiefer A.F."/>
            <person name="Nichols A."/>
            <person name="Cepeda A.J."/>
            <person name="Yan W."/>
            <person name="Fan B."/>
            <person name="Jiang Y."/>
            <person name="Adhikari A."/>
            <person name="Zheng C.-J."/>
            <person name="Schuster L."/>
            <person name="Cowan T.M."/>
            <person name="Smanski M.J."/>
            <person name="Chevrette M.G."/>
            <person name="De Carvalho L.P.S."/>
            <person name="Shen B."/>
        </authorList>
    </citation>
    <scope>NUCLEOTIDE SEQUENCE [LARGE SCALE GENOMIC DNA]</scope>
    <source>
        <strain evidence="2 3">NPDC003029</strain>
    </source>
</reference>
<protein>
    <submittedName>
        <fullName evidence="2">Divalent-cation tolerance protein CutA</fullName>
    </submittedName>
</protein>
<dbReference type="PANTHER" id="PTHR23419">
    <property type="entry name" value="DIVALENT CATION TOLERANCE CUTA-RELATED"/>
    <property type="match status" value="1"/>
</dbReference>
<dbReference type="SUPFAM" id="SSF54913">
    <property type="entry name" value="GlnB-like"/>
    <property type="match status" value="1"/>
</dbReference>
<dbReference type="Pfam" id="PF03091">
    <property type="entry name" value="CutA1"/>
    <property type="match status" value="1"/>
</dbReference>
<dbReference type="InterPro" id="IPR015867">
    <property type="entry name" value="N-reg_PII/ATP_PRibTrfase_C"/>
</dbReference>
<name>A0ABW6R8S9_9ACTN</name>
<dbReference type="PANTHER" id="PTHR23419:SF8">
    <property type="entry name" value="FI09726P"/>
    <property type="match status" value="1"/>
</dbReference>
<dbReference type="InterPro" id="IPR011322">
    <property type="entry name" value="N-reg_PII-like_a/b"/>
</dbReference>
<dbReference type="Proteomes" id="UP001601976">
    <property type="component" value="Unassembled WGS sequence"/>
</dbReference>
<proteinExistence type="inferred from homology"/>
<sequence length="100" mass="10810">MTDSREKALALARGAVDARLAACAQVGGPVASVYWWEGATETDEEWQVVFKTVGGRYEELEAYIKGVHDYDTPEIIATAVVRGSAEYLAWVAEETAVAGD</sequence>
<dbReference type="InterPro" id="IPR004323">
    <property type="entry name" value="Ion_tolerance_CutA"/>
</dbReference>
<organism evidence="2 3">
    <name type="scientific">Streptomyces flavidovirens</name>
    <dbReference type="NCBI Taxonomy" id="67298"/>
    <lineage>
        <taxon>Bacteria</taxon>
        <taxon>Bacillati</taxon>
        <taxon>Actinomycetota</taxon>
        <taxon>Actinomycetes</taxon>
        <taxon>Kitasatosporales</taxon>
        <taxon>Streptomycetaceae</taxon>
        <taxon>Streptomyces</taxon>
    </lineage>
</organism>
<comment type="caution">
    <text evidence="2">The sequence shown here is derived from an EMBL/GenBank/DDBJ whole genome shotgun (WGS) entry which is preliminary data.</text>
</comment>
<evidence type="ECO:0000256" key="1">
    <source>
        <dbReference type="ARBA" id="ARBA00010169"/>
    </source>
</evidence>